<accession>A0A6D2IFI8</accession>
<dbReference type="PANTHER" id="PTHR11595:SF78">
    <property type="entry name" value="TRANSLATION ELONGATION FACTOR EF1B BETA_DELTA SUBUNIT GUANINE NUCLEOTIDE EXCHANGE DOMAIN-CONTAINING PROTEIN"/>
    <property type="match status" value="1"/>
</dbReference>
<evidence type="ECO:0000256" key="3">
    <source>
        <dbReference type="ARBA" id="ARBA00022917"/>
    </source>
</evidence>
<evidence type="ECO:0000256" key="2">
    <source>
        <dbReference type="ARBA" id="ARBA00022768"/>
    </source>
</evidence>
<dbReference type="GO" id="GO:0003746">
    <property type="term" value="F:translation elongation factor activity"/>
    <property type="evidence" value="ECO:0007669"/>
    <property type="project" value="UniProtKB-KW"/>
</dbReference>
<organism evidence="5 6">
    <name type="scientific">Microthlaspi erraticum</name>
    <dbReference type="NCBI Taxonomy" id="1685480"/>
    <lineage>
        <taxon>Eukaryota</taxon>
        <taxon>Viridiplantae</taxon>
        <taxon>Streptophyta</taxon>
        <taxon>Embryophyta</taxon>
        <taxon>Tracheophyta</taxon>
        <taxon>Spermatophyta</taxon>
        <taxon>Magnoliopsida</taxon>
        <taxon>eudicotyledons</taxon>
        <taxon>Gunneridae</taxon>
        <taxon>Pentapetalae</taxon>
        <taxon>rosids</taxon>
        <taxon>malvids</taxon>
        <taxon>Brassicales</taxon>
        <taxon>Brassicaceae</taxon>
        <taxon>Coluteocarpeae</taxon>
        <taxon>Microthlaspi</taxon>
    </lineage>
</organism>
<dbReference type="OrthoDB" id="1071822at2759"/>
<gene>
    <name evidence="5" type="ORF">MERR_LOCUS16173</name>
</gene>
<proteinExistence type="inferred from homology"/>
<dbReference type="Gene3D" id="1.20.1050.130">
    <property type="match status" value="1"/>
</dbReference>
<dbReference type="SUPFAM" id="SSF54984">
    <property type="entry name" value="eEF-1beta-like"/>
    <property type="match status" value="2"/>
</dbReference>
<dbReference type="GO" id="GO:0005085">
    <property type="term" value="F:guanyl-nucleotide exchange factor activity"/>
    <property type="evidence" value="ECO:0007669"/>
    <property type="project" value="TreeGrafter"/>
</dbReference>
<evidence type="ECO:0000313" key="6">
    <source>
        <dbReference type="Proteomes" id="UP000467841"/>
    </source>
</evidence>
<keyword evidence="2" id="KW-0251">Elongation factor</keyword>
<evidence type="ECO:0000313" key="5">
    <source>
        <dbReference type="EMBL" id="CAA7028938.1"/>
    </source>
</evidence>
<dbReference type="InterPro" id="IPR036282">
    <property type="entry name" value="Glutathione-S-Trfase_C_sf"/>
</dbReference>
<dbReference type="EMBL" id="CACVBM020001074">
    <property type="protein sequence ID" value="CAA7028938.1"/>
    <property type="molecule type" value="Genomic_DNA"/>
</dbReference>
<dbReference type="PANTHER" id="PTHR11595">
    <property type="entry name" value="EF-HAND AND COILED-COIL DOMAIN-CONTAINING FAMILY MEMBER"/>
    <property type="match status" value="1"/>
</dbReference>
<dbReference type="FunFam" id="1.20.1050.130:FF:000006">
    <property type="entry name" value="Elongation factor 1-delta 1"/>
    <property type="match status" value="1"/>
</dbReference>
<dbReference type="Proteomes" id="UP000467841">
    <property type="component" value="Unassembled WGS sequence"/>
</dbReference>
<dbReference type="Pfam" id="PF00736">
    <property type="entry name" value="EF1_GNE"/>
    <property type="match status" value="2"/>
</dbReference>
<dbReference type="InterPro" id="IPR049720">
    <property type="entry name" value="EF1B_bsu/dsu"/>
</dbReference>
<comment type="caution">
    <text evidence="5">The sequence shown here is derived from an EMBL/GenBank/DDBJ whole genome shotgun (WGS) entry which is preliminary data.</text>
</comment>
<dbReference type="SUPFAM" id="SSF47616">
    <property type="entry name" value="GST C-terminal domain-like"/>
    <property type="match status" value="1"/>
</dbReference>
<dbReference type="InterPro" id="IPR014038">
    <property type="entry name" value="EF1B_bsu/dsu_GNE"/>
</dbReference>
<evidence type="ECO:0000259" key="4">
    <source>
        <dbReference type="SMART" id="SM00888"/>
    </source>
</evidence>
<dbReference type="GO" id="GO:0005853">
    <property type="term" value="C:eukaryotic translation elongation factor 1 complex"/>
    <property type="evidence" value="ECO:0007669"/>
    <property type="project" value="InterPro"/>
</dbReference>
<keyword evidence="6" id="KW-1185">Reference proteome</keyword>
<evidence type="ECO:0000256" key="1">
    <source>
        <dbReference type="ARBA" id="ARBA00007411"/>
    </source>
</evidence>
<reference evidence="5" key="1">
    <citation type="submission" date="2020-01" db="EMBL/GenBank/DDBJ databases">
        <authorList>
            <person name="Mishra B."/>
        </authorList>
    </citation>
    <scope>NUCLEOTIDE SEQUENCE [LARGE SCALE GENOMIC DNA]</scope>
</reference>
<dbReference type="InterPro" id="IPR014717">
    <property type="entry name" value="Transl_elong_EF1B/ribsomal_bS6"/>
</dbReference>
<dbReference type="InterPro" id="IPR036219">
    <property type="entry name" value="eEF-1beta-like_sf"/>
</dbReference>
<dbReference type="AlphaFoldDB" id="A0A6D2IFI8"/>
<dbReference type="GO" id="GO:0005829">
    <property type="term" value="C:cytosol"/>
    <property type="evidence" value="ECO:0007669"/>
    <property type="project" value="TreeGrafter"/>
</dbReference>
<keyword evidence="3" id="KW-0648">Protein biosynthesis</keyword>
<comment type="similarity">
    <text evidence="1">Belongs to the EF-1-beta/EF-1-delta family.</text>
</comment>
<protein>
    <recommendedName>
        <fullName evidence="4">Translation elongation factor EF1B beta/delta subunit guanine nucleotide exchange domain-containing protein</fullName>
    </recommendedName>
</protein>
<dbReference type="CDD" id="cd00292">
    <property type="entry name" value="EF1B"/>
    <property type="match status" value="1"/>
</dbReference>
<dbReference type="SMART" id="SM00888">
    <property type="entry name" value="EF1_GNE"/>
    <property type="match status" value="1"/>
</dbReference>
<dbReference type="Gene3D" id="3.30.70.60">
    <property type="match status" value="3"/>
</dbReference>
<name>A0A6D2IFI8_9BRAS</name>
<sequence>MAAFANLNSDAGLKKLDEHLLTRYYITSHKASKDDIKVYAALSKPPPPQYVNASRWYNHIETLLSISGISCEGSGVADLIMEEAEQEKKAASLKASSEKKESWDSAVIVISPNEAETDMKKLEKDLRSIQMDGLSWGPSKLVPIGYGLELLRIVATVPADDEFDDYLDILVEEHICKLGNFRIDISGVKESDEAVRSIQASGLFWGSSRLCGSMLLGIECTAVGGLIRSGHTVRFEDIVKEEIKGHRYVQSCQTRGLNRIWSGILSEEDSDSNGDLLGEERASSKKKETGKSGLLLVKLSPSNPDIKKLDESIRSIQREGLVWGESKTVDAGYGITYLGNTFTIVGDQASLNTAIEKFRGVIIPLTH</sequence>
<feature type="domain" description="Translation elongation factor EF1B beta/delta subunit guanine nucleotide exchange" evidence="4">
    <location>
        <begin position="104"/>
        <end position="260"/>
    </location>
</feature>